<keyword evidence="23" id="KW-1185">Reference proteome</keyword>
<feature type="compositionally biased region" description="Polar residues" evidence="19">
    <location>
        <begin position="255"/>
        <end position="267"/>
    </location>
</feature>
<dbReference type="Gene3D" id="3.30.1330.90">
    <property type="entry name" value="D-3-phosphoglycerate dehydrogenase, domain 3"/>
    <property type="match status" value="1"/>
</dbReference>
<dbReference type="PRINTS" id="PR00449">
    <property type="entry name" value="RASTRNSFRMNG"/>
</dbReference>
<dbReference type="GO" id="GO:0051539">
    <property type="term" value="F:4 iron, 4 sulfur cluster binding"/>
    <property type="evidence" value="ECO:0007669"/>
    <property type="project" value="UniProtKB-KW"/>
</dbReference>
<dbReference type="GO" id="GO:0017157">
    <property type="term" value="P:regulation of exocytosis"/>
    <property type="evidence" value="ECO:0007669"/>
    <property type="project" value="UniProtKB-ARBA"/>
</dbReference>
<dbReference type="SMART" id="SM00174">
    <property type="entry name" value="RHO"/>
    <property type="match status" value="1"/>
</dbReference>
<dbReference type="PANTHER" id="PTHR30182:SF1">
    <property type="entry name" value="L-SERINE DEHYDRATASE 1"/>
    <property type="match status" value="1"/>
</dbReference>
<dbReference type="PROSITE" id="PS51421">
    <property type="entry name" value="RAS"/>
    <property type="match status" value="1"/>
</dbReference>
<dbReference type="SUPFAM" id="SSF52540">
    <property type="entry name" value="P-loop containing nucleoside triphosphate hydrolases"/>
    <property type="match status" value="1"/>
</dbReference>
<keyword evidence="15" id="KW-0456">Lyase</keyword>
<sequence length="900" mass="98605">MLARVSYLRSKCLQTASFKALRAPATSQLNRQRTPVIWPLARRFNSTQPLEHTPPGEHTESLENRKEHAVISTFDLFSVGVGPSSSHTVGPMRAARIFVLDLQKLGLLDKTRTLKVTLYGSLAATGKGHMTPQALLMGFEGSDPETVDTGTINSRYDAILQNKALSLGGTHHIKYDMDRDMLWRWDQVLKTHPNGMRFSVFGEGGELLATNEYFSVGGGFVVNDKTKVDENLFYKGVDKSKVDPARLSQTHGLELNPVSTPEANTGSEGPPLYEQSQPPYLFHDGASLLEMTRKHNVGASTPCTMHFTERRVTQKTIAQLVYDNELHYLSPFEIRQKILNIWKTMDECIHMGVASTETALPGRLGLRRRAPLLYRRLMRGFYPALYSGTSPALAAPITPTTEIIATKTSNFKDDVVSDQPNQLIQFGLNRIDKPNISGSLSQPAPKPARAVGSPDHAIPPMQPRRTLFPAMDFLSCYAIAVNEVNAAGGRIVTSPTNGASGVIPAVLKYIVEVGNAVVICASFTNIREQFISEDPEKDIATFLLTSAAIGEVRLFQQLKEVWRRRDLKSLASTSFSIGCQAEVGVACSMAAAGFAACMGGTPEVITQAAEIGIEHNLGLTCDPIDGLVQVPCIERNSLGAVKAVTAAQLALASDGVHSVTLDEAIEAMRLTAQDMSVKYKETSLSHTTMPLCGSRSANVGGFAKRPIPRKIVVCGDGACGKTSLLNVFTRGNFTQIYEPTVFENYVQDVKVDDQIVELSLWDTAGQEDFDRLRSLSYADTHLIMLCFSVDNPTSLENIAARWIDEVLEHCPGVKIVLVALKCDLRDDPLVRDRLAKHGLRPIIYEEGLTMARQIRASRYLECSAKYNRGVTEVFNESARVSISTRPKGHTNSSSSGCVLM</sequence>
<dbReference type="InterPro" id="IPR005130">
    <property type="entry name" value="Ser_deHydtase-like_asu"/>
</dbReference>
<dbReference type="Pfam" id="PF03313">
    <property type="entry name" value="SDH_alpha"/>
    <property type="match status" value="1"/>
</dbReference>
<evidence type="ECO:0000256" key="12">
    <source>
        <dbReference type="ARBA" id="ARBA00023014"/>
    </source>
</evidence>
<dbReference type="FunFam" id="3.40.50.300:FF:000780">
    <property type="entry name" value="Rho GTPase Rho3"/>
    <property type="match status" value="1"/>
</dbReference>
<feature type="region of interest" description="Disordered" evidence="19">
    <location>
        <begin position="255"/>
        <end position="275"/>
    </location>
</feature>
<dbReference type="FunFam" id="3.30.1330.90:FF:000001">
    <property type="entry name" value="L-serine ammonia-lyase 1"/>
    <property type="match status" value="1"/>
</dbReference>
<evidence type="ECO:0000256" key="17">
    <source>
        <dbReference type="ARBA" id="ARBA00023289"/>
    </source>
</evidence>
<dbReference type="OrthoDB" id="192663at2759"/>
<accession>A0A5N5QE69</accession>
<keyword evidence="12" id="KW-0411">Iron-sulfur</keyword>
<evidence type="ECO:0000259" key="21">
    <source>
        <dbReference type="Pfam" id="PF03315"/>
    </source>
</evidence>
<keyword evidence="13" id="KW-0342">GTP-binding</keyword>
<dbReference type="GO" id="GO:0005886">
    <property type="term" value="C:plasma membrane"/>
    <property type="evidence" value="ECO:0007669"/>
    <property type="project" value="UniProtKB-SubCell"/>
</dbReference>
<dbReference type="PROSITE" id="PS51420">
    <property type="entry name" value="RHO"/>
    <property type="match status" value="1"/>
</dbReference>
<dbReference type="Pfam" id="PF03315">
    <property type="entry name" value="SDH_beta"/>
    <property type="match status" value="1"/>
</dbReference>
<evidence type="ECO:0000256" key="3">
    <source>
        <dbReference type="ARBA" id="ARBA00004742"/>
    </source>
</evidence>
<dbReference type="InterPro" id="IPR027417">
    <property type="entry name" value="P-loop_NTPase"/>
</dbReference>
<comment type="pathway">
    <text evidence="3">Carbohydrate biosynthesis; gluconeogenesis.</text>
</comment>
<comment type="subcellular location">
    <subcellularLocation>
        <location evidence="2">Cell membrane</location>
        <topology evidence="2">Lipid-anchor</topology>
    </subcellularLocation>
</comment>
<keyword evidence="10" id="KW-0547">Nucleotide-binding</keyword>
<evidence type="ECO:0000256" key="15">
    <source>
        <dbReference type="ARBA" id="ARBA00023239"/>
    </source>
</evidence>
<dbReference type="GO" id="GO:0046872">
    <property type="term" value="F:metal ion binding"/>
    <property type="evidence" value="ECO:0007669"/>
    <property type="project" value="UniProtKB-KW"/>
</dbReference>
<dbReference type="NCBIfam" id="TIGR00231">
    <property type="entry name" value="small_GTP"/>
    <property type="match status" value="1"/>
</dbReference>
<feature type="domain" description="Serine dehydratase-like alpha subunit" evidence="20">
    <location>
        <begin position="314"/>
        <end position="684"/>
    </location>
</feature>
<evidence type="ECO:0000313" key="22">
    <source>
        <dbReference type="EMBL" id="KAB5589761.1"/>
    </source>
</evidence>
<dbReference type="SUPFAM" id="SSF143548">
    <property type="entry name" value="Serine metabolism enzymes domain"/>
    <property type="match status" value="1"/>
</dbReference>
<dbReference type="GO" id="GO:0007163">
    <property type="term" value="P:establishment or maintenance of cell polarity"/>
    <property type="evidence" value="ECO:0007669"/>
    <property type="project" value="UniProtKB-ARBA"/>
</dbReference>
<dbReference type="SMART" id="SM00175">
    <property type="entry name" value="RAB"/>
    <property type="match status" value="1"/>
</dbReference>
<evidence type="ECO:0000256" key="13">
    <source>
        <dbReference type="ARBA" id="ARBA00023134"/>
    </source>
</evidence>
<keyword evidence="14" id="KW-0472">Membrane</keyword>
<protein>
    <recommendedName>
        <fullName evidence="18">GTP-binding protein RHO3</fullName>
    </recommendedName>
</protein>
<dbReference type="InterPro" id="IPR005131">
    <property type="entry name" value="Ser_deHydtase_bsu"/>
</dbReference>
<dbReference type="PANTHER" id="PTHR30182">
    <property type="entry name" value="L-SERINE DEHYDRATASE"/>
    <property type="match status" value="1"/>
</dbReference>
<evidence type="ECO:0000256" key="11">
    <source>
        <dbReference type="ARBA" id="ARBA00023004"/>
    </source>
</evidence>
<reference evidence="22 23" key="1">
    <citation type="journal article" date="2019" name="Fungal Biol. Biotechnol.">
        <title>Draft genome sequence of fastidious pathogen Ceratobasidium theobromae, which causes vascular-streak dieback in Theobroma cacao.</title>
        <authorList>
            <person name="Ali S.S."/>
            <person name="Asman A."/>
            <person name="Shao J."/>
            <person name="Firmansyah A.P."/>
            <person name="Susilo A.W."/>
            <person name="Rosmana A."/>
            <person name="McMahon P."/>
            <person name="Junaid M."/>
            <person name="Guest D."/>
            <person name="Kheng T.Y."/>
            <person name="Meinhardt L.W."/>
            <person name="Bailey B.A."/>
        </authorList>
    </citation>
    <scope>NUCLEOTIDE SEQUENCE [LARGE SCALE GENOMIC DNA]</scope>
    <source>
        <strain evidence="22 23">CT2</strain>
    </source>
</reference>
<dbReference type="GO" id="GO:0005525">
    <property type="term" value="F:GTP binding"/>
    <property type="evidence" value="ECO:0007669"/>
    <property type="project" value="UniProtKB-KW"/>
</dbReference>
<dbReference type="InterPro" id="IPR051318">
    <property type="entry name" value="Fe-S_L-Ser"/>
</dbReference>
<dbReference type="GO" id="GO:0003924">
    <property type="term" value="F:GTPase activity"/>
    <property type="evidence" value="ECO:0007669"/>
    <property type="project" value="InterPro"/>
</dbReference>
<dbReference type="Pfam" id="PF00071">
    <property type="entry name" value="Ras"/>
    <property type="match status" value="1"/>
</dbReference>
<comment type="cofactor">
    <cofactor evidence="1">
        <name>[4Fe-4S] cluster</name>
        <dbReference type="ChEBI" id="CHEBI:49883"/>
    </cofactor>
</comment>
<gene>
    <name evidence="22" type="ORF">CTheo_6796</name>
</gene>
<keyword evidence="17" id="KW-0636">Prenylation</keyword>
<name>A0A5N5QE69_9AGAM</name>
<evidence type="ECO:0000256" key="7">
    <source>
        <dbReference type="ARBA" id="ARBA00022481"/>
    </source>
</evidence>
<comment type="caution">
    <text evidence="22">The sequence shown here is derived from an EMBL/GenBank/DDBJ whole genome shotgun (WGS) entry which is preliminary data.</text>
</comment>
<evidence type="ECO:0000256" key="6">
    <source>
        <dbReference type="ARBA" id="ARBA00022475"/>
    </source>
</evidence>
<dbReference type="GO" id="GO:0030036">
    <property type="term" value="P:actin cytoskeleton organization"/>
    <property type="evidence" value="ECO:0007669"/>
    <property type="project" value="UniProtKB-ARBA"/>
</dbReference>
<evidence type="ECO:0000256" key="16">
    <source>
        <dbReference type="ARBA" id="ARBA00023288"/>
    </source>
</evidence>
<dbReference type="Gene3D" id="3.40.50.300">
    <property type="entry name" value="P-loop containing nucleotide triphosphate hydrolases"/>
    <property type="match status" value="1"/>
</dbReference>
<dbReference type="AlphaFoldDB" id="A0A5N5QE69"/>
<dbReference type="EMBL" id="SSOP01000232">
    <property type="protein sequence ID" value="KAB5589761.1"/>
    <property type="molecule type" value="Genomic_DNA"/>
</dbReference>
<evidence type="ECO:0000256" key="9">
    <source>
        <dbReference type="ARBA" id="ARBA00022723"/>
    </source>
</evidence>
<keyword evidence="6" id="KW-1003">Cell membrane</keyword>
<dbReference type="InterPro" id="IPR005225">
    <property type="entry name" value="Small_GTP-bd"/>
</dbReference>
<comment type="similarity">
    <text evidence="4">Belongs to the small GTPase superfamily. Rho family.</text>
</comment>
<feature type="domain" description="Serine dehydratase beta chain" evidence="21">
    <location>
        <begin position="72"/>
        <end position="225"/>
    </location>
</feature>
<dbReference type="SMART" id="SM00173">
    <property type="entry name" value="RAS"/>
    <property type="match status" value="1"/>
</dbReference>
<keyword evidence="8" id="KW-0004">4Fe-4S</keyword>
<evidence type="ECO:0000256" key="8">
    <source>
        <dbReference type="ARBA" id="ARBA00022485"/>
    </source>
</evidence>
<evidence type="ECO:0000313" key="23">
    <source>
        <dbReference type="Proteomes" id="UP000383932"/>
    </source>
</evidence>
<evidence type="ECO:0000256" key="18">
    <source>
        <dbReference type="ARBA" id="ARBA00067968"/>
    </source>
</evidence>
<evidence type="ECO:0000256" key="14">
    <source>
        <dbReference type="ARBA" id="ARBA00023136"/>
    </source>
</evidence>
<evidence type="ECO:0000259" key="20">
    <source>
        <dbReference type="Pfam" id="PF03313"/>
    </source>
</evidence>
<keyword evidence="11" id="KW-0408">Iron</keyword>
<dbReference type="Proteomes" id="UP000383932">
    <property type="component" value="Unassembled WGS sequence"/>
</dbReference>
<dbReference type="GO" id="GO:0003941">
    <property type="term" value="F:L-serine ammonia-lyase activity"/>
    <property type="evidence" value="ECO:0007669"/>
    <property type="project" value="InterPro"/>
</dbReference>
<dbReference type="InterPro" id="IPR029009">
    <property type="entry name" value="ASB_dom_sf"/>
</dbReference>
<keyword evidence="7" id="KW-0488">Methylation</keyword>
<keyword evidence="9" id="KW-0479">Metal-binding</keyword>
<evidence type="ECO:0000256" key="1">
    <source>
        <dbReference type="ARBA" id="ARBA00001966"/>
    </source>
</evidence>
<dbReference type="PROSITE" id="PS51419">
    <property type="entry name" value="RAB"/>
    <property type="match status" value="1"/>
</dbReference>
<organism evidence="22 23">
    <name type="scientific">Ceratobasidium theobromae</name>
    <dbReference type="NCBI Taxonomy" id="1582974"/>
    <lineage>
        <taxon>Eukaryota</taxon>
        <taxon>Fungi</taxon>
        <taxon>Dikarya</taxon>
        <taxon>Basidiomycota</taxon>
        <taxon>Agaricomycotina</taxon>
        <taxon>Agaricomycetes</taxon>
        <taxon>Cantharellales</taxon>
        <taxon>Ceratobasidiaceae</taxon>
        <taxon>Ceratobasidium</taxon>
    </lineage>
</organism>
<evidence type="ECO:0000256" key="19">
    <source>
        <dbReference type="SAM" id="MobiDB-lite"/>
    </source>
</evidence>
<dbReference type="GO" id="GO:0006094">
    <property type="term" value="P:gluconeogenesis"/>
    <property type="evidence" value="ECO:0007669"/>
    <property type="project" value="UniProtKB-KW"/>
</dbReference>
<evidence type="ECO:0000256" key="10">
    <source>
        <dbReference type="ARBA" id="ARBA00022741"/>
    </source>
</evidence>
<keyword evidence="16" id="KW-0449">Lipoprotein</keyword>
<keyword evidence="5" id="KW-0312">Gluconeogenesis</keyword>
<proteinExistence type="inferred from homology"/>
<evidence type="ECO:0000256" key="4">
    <source>
        <dbReference type="ARBA" id="ARBA00010142"/>
    </source>
</evidence>
<dbReference type="InterPro" id="IPR001806">
    <property type="entry name" value="Small_GTPase"/>
</dbReference>
<evidence type="ECO:0000256" key="5">
    <source>
        <dbReference type="ARBA" id="ARBA00022432"/>
    </source>
</evidence>
<evidence type="ECO:0000256" key="2">
    <source>
        <dbReference type="ARBA" id="ARBA00004193"/>
    </source>
</evidence>